<dbReference type="Gene3D" id="1.10.287.180">
    <property type="entry name" value="Transcription elongation factor, GreA/GreB, N-terminal domain"/>
    <property type="match status" value="1"/>
</dbReference>
<comment type="function">
    <text evidence="6 8 9">Necessary for efficient RNA polymerase transcription elongation past template-encoded arresting sites. The arresting sites in DNA have the property of trapping a certain fraction of elongating RNA polymerases that pass through, resulting in locked ternary complexes. Cleavage of the nascent transcript by cleavage factors such as GreA or GreB allows the resumption of elongation from the new 3'terminus. GreA releases sequences of 2 to 3 nucleotides.</text>
</comment>
<evidence type="ECO:0000256" key="8">
    <source>
        <dbReference type="HAMAP-Rule" id="MF_00105"/>
    </source>
</evidence>
<dbReference type="InterPro" id="IPR001437">
    <property type="entry name" value="Tscrpt_elong_fac_GreA/B_C"/>
</dbReference>
<dbReference type="InterPro" id="IPR023459">
    <property type="entry name" value="Tscrpt_elong_fac_GreA/B_fam"/>
</dbReference>
<dbReference type="PANTHER" id="PTHR30437">
    <property type="entry name" value="TRANSCRIPTION ELONGATION FACTOR GREA"/>
    <property type="match status" value="1"/>
</dbReference>
<evidence type="ECO:0000256" key="6">
    <source>
        <dbReference type="ARBA" id="ARBA00024916"/>
    </source>
</evidence>
<dbReference type="InterPro" id="IPR028624">
    <property type="entry name" value="Tscrpt_elong_fac_GreA/B"/>
</dbReference>
<dbReference type="NCBIfam" id="NF001261">
    <property type="entry name" value="PRK00226.1-2"/>
    <property type="match status" value="1"/>
</dbReference>
<dbReference type="PIRSF" id="PIRSF006092">
    <property type="entry name" value="GreA_GreB"/>
    <property type="match status" value="1"/>
</dbReference>
<comment type="caution">
    <text evidence="12">The sequence shown here is derived from an EMBL/GenBank/DDBJ whole genome shotgun (WGS) entry which is preliminary data.</text>
</comment>
<dbReference type="InterPro" id="IPR006359">
    <property type="entry name" value="Tscrpt_elong_fac_GreA"/>
</dbReference>
<dbReference type="GO" id="GO:0003677">
    <property type="term" value="F:DNA binding"/>
    <property type="evidence" value="ECO:0007669"/>
    <property type="project" value="UniProtKB-UniRule"/>
</dbReference>
<dbReference type="FunFam" id="1.10.287.180:FF:000001">
    <property type="entry name" value="Transcription elongation factor GreA"/>
    <property type="match status" value="1"/>
</dbReference>
<dbReference type="GO" id="GO:0070063">
    <property type="term" value="F:RNA polymerase binding"/>
    <property type="evidence" value="ECO:0007669"/>
    <property type="project" value="InterPro"/>
</dbReference>
<keyword evidence="12" id="KW-0648">Protein biosynthesis</keyword>
<reference evidence="12 13" key="1">
    <citation type="submission" date="2017-09" db="EMBL/GenBank/DDBJ databases">
        <title>Depth-based differentiation of microbial function through sediment-hosted aquifers and enrichment of novel symbionts in the deep terrestrial subsurface.</title>
        <authorList>
            <person name="Probst A.J."/>
            <person name="Ladd B."/>
            <person name="Jarett J.K."/>
            <person name="Geller-Mcgrath D.E."/>
            <person name="Sieber C.M."/>
            <person name="Emerson J.B."/>
            <person name="Anantharaman K."/>
            <person name="Thomas B.C."/>
            <person name="Malmstrom R."/>
            <person name="Stieglmeier M."/>
            <person name="Klingl A."/>
            <person name="Woyke T."/>
            <person name="Ryan C.M."/>
            <person name="Banfield J.F."/>
        </authorList>
    </citation>
    <scope>NUCLEOTIDE SEQUENCE [LARGE SCALE GENOMIC DNA]</scope>
    <source>
        <strain evidence="12">CG07_land_8_20_14_0_80_42_15</strain>
    </source>
</reference>
<dbReference type="PROSITE" id="PS00829">
    <property type="entry name" value="GREAB_1"/>
    <property type="match status" value="1"/>
</dbReference>
<dbReference type="InterPro" id="IPR018151">
    <property type="entry name" value="TF_GreA/GreB_CS"/>
</dbReference>
<dbReference type="GO" id="GO:0032784">
    <property type="term" value="P:regulation of DNA-templated transcription elongation"/>
    <property type="evidence" value="ECO:0007669"/>
    <property type="project" value="UniProtKB-UniRule"/>
</dbReference>
<dbReference type="PANTHER" id="PTHR30437:SF4">
    <property type="entry name" value="TRANSCRIPTION ELONGATION FACTOR GREA"/>
    <property type="match status" value="1"/>
</dbReference>
<dbReference type="HAMAP" id="MF_00105">
    <property type="entry name" value="GreA_GreB"/>
    <property type="match status" value="1"/>
</dbReference>
<comment type="similarity">
    <text evidence="1 8 9">Belongs to the GreA/GreB family.</text>
</comment>
<evidence type="ECO:0000256" key="7">
    <source>
        <dbReference type="ARBA" id="ARBA00030776"/>
    </source>
</evidence>
<dbReference type="SUPFAM" id="SSF46557">
    <property type="entry name" value="GreA transcript cleavage protein, N-terminal domain"/>
    <property type="match status" value="1"/>
</dbReference>
<dbReference type="GO" id="GO:0006354">
    <property type="term" value="P:DNA-templated transcription elongation"/>
    <property type="evidence" value="ECO:0007669"/>
    <property type="project" value="TreeGrafter"/>
</dbReference>
<dbReference type="FunFam" id="3.10.50.30:FF:000001">
    <property type="entry name" value="Transcription elongation factor GreA"/>
    <property type="match status" value="1"/>
</dbReference>
<dbReference type="Gene3D" id="3.10.50.30">
    <property type="entry name" value="Transcription elongation factor, GreA/GreB, C-terminal domain"/>
    <property type="match status" value="1"/>
</dbReference>
<keyword evidence="5 8" id="KW-0804">Transcription</keyword>
<evidence type="ECO:0000259" key="10">
    <source>
        <dbReference type="Pfam" id="PF01272"/>
    </source>
</evidence>
<keyword evidence="3 8" id="KW-0805">Transcription regulation</keyword>
<sequence>MGKDDVYLTREGYEKLREELEYLKGTRRRELSKAIEKARSHGDISENAEYDAAKEAQGLNEKRIAELEGKLSHTRMIDGENIPKDEARVGATVKLKDLNTGEEIAYILVSEAEADFSENKISITSPVGKALLGRKEKDEVQIKIPAGILKYKVVKISR</sequence>
<keyword evidence="12" id="KW-0251">Elongation factor</keyword>
<accession>A0A2J0KRY0</accession>
<feature type="domain" description="Transcription elongation factor GreA/GreB N-terminal" evidence="11">
    <location>
        <begin position="6"/>
        <end position="74"/>
    </location>
</feature>
<evidence type="ECO:0000256" key="5">
    <source>
        <dbReference type="ARBA" id="ARBA00023163"/>
    </source>
</evidence>
<dbReference type="NCBIfam" id="TIGR01462">
    <property type="entry name" value="greA"/>
    <property type="match status" value="1"/>
</dbReference>
<protein>
    <recommendedName>
        <fullName evidence="2 8">Transcription elongation factor GreA</fullName>
    </recommendedName>
    <alternativeName>
        <fullName evidence="7 8">Transcript cleavage factor GreA</fullName>
    </alternativeName>
</protein>
<gene>
    <name evidence="8" type="primary">greA</name>
    <name evidence="12" type="ORF">COS99_06095</name>
</gene>
<dbReference type="EMBL" id="PEWV01000061">
    <property type="protein sequence ID" value="PIU41332.1"/>
    <property type="molecule type" value="Genomic_DNA"/>
</dbReference>
<dbReference type="AlphaFoldDB" id="A0A2J0KRY0"/>
<evidence type="ECO:0000256" key="1">
    <source>
        <dbReference type="ARBA" id="ARBA00008213"/>
    </source>
</evidence>
<dbReference type="SUPFAM" id="SSF54534">
    <property type="entry name" value="FKBP-like"/>
    <property type="match status" value="1"/>
</dbReference>
<evidence type="ECO:0000256" key="2">
    <source>
        <dbReference type="ARBA" id="ARBA00013729"/>
    </source>
</evidence>
<evidence type="ECO:0000256" key="4">
    <source>
        <dbReference type="ARBA" id="ARBA00023125"/>
    </source>
</evidence>
<dbReference type="InterPro" id="IPR036805">
    <property type="entry name" value="Tscrpt_elong_fac_GreA/B_N_sf"/>
</dbReference>
<keyword evidence="4 8" id="KW-0238">DNA-binding</keyword>
<organism evidence="12 13">
    <name type="scientific">Candidatus Aquitaenariimonas noxiae</name>
    <dbReference type="NCBI Taxonomy" id="1974741"/>
    <lineage>
        <taxon>Bacteria</taxon>
        <taxon>Pseudomonadati</taxon>
        <taxon>Candidatus Omnitrophota</taxon>
        <taxon>Candidatus Aquitaenariimonas</taxon>
    </lineage>
</organism>
<dbReference type="GO" id="GO:0003746">
    <property type="term" value="F:translation elongation factor activity"/>
    <property type="evidence" value="ECO:0007669"/>
    <property type="project" value="UniProtKB-KW"/>
</dbReference>
<dbReference type="InterPro" id="IPR036953">
    <property type="entry name" value="GreA/GreB_C_sf"/>
</dbReference>
<dbReference type="Proteomes" id="UP000230052">
    <property type="component" value="Unassembled WGS sequence"/>
</dbReference>
<evidence type="ECO:0000313" key="12">
    <source>
        <dbReference type="EMBL" id="PIU41332.1"/>
    </source>
</evidence>
<feature type="domain" description="Transcription elongation factor GreA/GreB C-terminal" evidence="10">
    <location>
        <begin position="83"/>
        <end position="157"/>
    </location>
</feature>
<proteinExistence type="inferred from homology"/>
<evidence type="ECO:0000313" key="13">
    <source>
        <dbReference type="Proteomes" id="UP000230052"/>
    </source>
</evidence>
<evidence type="ECO:0000256" key="3">
    <source>
        <dbReference type="ARBA" id="ARBA00023015"/>
    </source>
</evidence>
<dbReference type="Pfam" id="PF01272">
    <property type="entry name" value="GreA_GreB"/>
    <property type="match status" value="1"/>
</dbReference>
<dbReference type="NCBIfam" id="NF001263">
    <property type="entry name" value="PRK00226.1-4"/>
    <property type="match status" value="1"/>
</dbReference>
<evidence type="ECO:0000259" key="11">
    <source>
        <dbReference type="Pfam" id="PF03449"/>
    </source>
</evidence>
<dbReference type="Pfam" id="PF03449">
    <property type="entry name" value="GreA_GreB_N"/>
    <property type="match status" value="1"/>
</dbReference>
<name>A0A2J0KRY0_9BACT</name>
<dbReference type="InterPro" id="IPR022691">
    <property type="entry name" value="Tscrpt_elong_fac_GreA/B_N"/>
</dbReference>
<evidence type="ECO:0000256" key="9">
    <source>
        <dbReference type="RuleBase" id="RU000556"/>
    </source>
</evidence>